<reference evidence="1 2" key="1">
    <citation type="submission" date="2013-11" db="EMBL/GenBank/DDBJ databases">
        <title>Genome sequencing of Stegodyphus mimosarum.</title>
        <authorList>
            <person name="Bechsgaard J."/>
        </authorList>
    </citation>
    <scope>NUCLEOTIDE SEQUENCE [LARGE SCALE GENOMIC DNA]</scope>
</reference>
<organism evidence="1 2">
    <name type="scientific">Stegodyphus mimosarum</name>
    <name type="common">African social velvet spider</name>
    <dbReference type="NCBI Taxonomy" id="407821"/>
    <lineage>
        <taxon>Eukaryota</taxon>
        <taxon>Metazoa</taxon>
        <taxon>Ecdysozoa</taxon>
        <taxon>Arthropoda</taxon>
        <taxon>Chelicerata</taxon>
        <taxon>Arachnida</taxon>
        <taxon>Araneae</taxon>
        <taxon>Araneomorphae</taxon>
        <taxon>Entelegynae</taxon>
        <taxon>Eresoidea</taxon>
        <taxon>Eresidae</taxon>
        <taxon>Stegodyphus</taxon>
    </lineage>
</organism>
<feature type="non-terminal residue" evidence="1">
    <location>
        <position position="80"/>
    </location>
</feature>
<name>A0A087UG13_STEMI</name>
<evidence type="ECO:0000313" key="1">
    <source>
        <dbReference type="EMBL" id="KFM76302.1"/>
    </source>
</evidence>
<dbReference type="OrthoDB" id="6428465at2759"/>
<dbReference type="Proteomes" id="UP000054359">
    <property type="component" value="Unassembled WGS sequence"/>
</dbReference>
<protein>
    <submittedName>
        <fullName evidence="1">Uncharacterized protein</fullName>
    </submittedName>
</protein>
<proteinExistence type="predicted"/>
<accession>A0A087UG13</accession>
<evidence type="ECO:0000313" key="2">
    <source>
        <dbReference type="Proteomes" id="UP000054359"/>
    </source>
</evidence>
<keyword evidence="2" id="KW-1185">Reference proteome</keyword>
<gene>
    <name evidence="1" type="ORF">X975_12172</name>
</gene>
<dbReference type="EMBL" id="KK119644">
    <property type="protein sequence ID" value="KFM76302.1"/>
    <property type="molecule type" value="Genomic_DNA"/>
</dbReference>
<dbReference type="AlphaFoldDB" id="A0A087UG13"/>
<sequence length="80" mass="9520">MERKASAEAELERIKKQSADIKSGLWYQLQLMEKYLREENEEVYVSPDITLKDIVSKIEQFLTRIFEELKNKDLDNLKAK</sequence>